<dbReference type="Proteomes" id="UP000236527">
    <property type="component" value="Unassembled WGS sequence"/>
</dbReference>
<name>A0A2H6LQX7_9NOSO</name>
<evidence type="ECO:0000313" key="2">
    <source>
        <dbReference type="Proteomes" id="UP000236527"/>
    </source>
</evidence>
<dbReference type="AlphaFoldDB" id="A0A2H6LQX7"/>
<keyword evidence="2" id="KW-1185">Reference proteome</keyword>
<accession>A0A2H6LQX7</accession>
<evidence type="ECO:0000313" key="1">
    <source>
        <dbReference type="EMBL" id="GBE95627.1"/>
    </source>
</evidence>
<organism evidence="1 2">
    <name type="scientific">Nostoc cycadae WK-1</name>
    <dbReference type="NCBI Taxonomy" id="1861711"/>
    <lineage>
        <taxon>Bacteria</taxon>
        <taxon>Bacillati</taxon>
        <taxon>Cyanobacteriota</taxon>
        <taxon>Cyanophyceae</taxon>
        <taxon>Nostocales</taxon>
        <taxon>Nostocaceae</taxon>
        <taxon>Nostoc</taxon>
    </lineage>
</organism>
<sequence length="190" mass="21797">MGLIKDNTTKNHHIIDLASLGNQININIEMDGKARTKDIKNIIDIQNSHEISLAQKVLDHLKKIDESATLELKSSKINILPVVKNEKEVATQNNFFEKSSLTAILVNVFFLSVVLRLNHNFIYNRIFAIIPEEYRAHLIDLRANWLEENSGKFRVTIVNLLTLKYLLDLILSYVHKAIADKVSPLYKPRL</sequence>
<dbReference type="RefSeq" id="WP_146034054.1">
    <property type="nucleotide sequence ID" value="NZ_DF978454.1"/>
</dbReference>
<comment type="caution">
    <text evidence="1">The sequence shown here is derived from an EMBL/GenBank/DDBJ whole genome shotgun (WGS) entry which is preliminary data.</text>
</comment>
<dbReference type="EMBL" id="BDGE01000113">
    <property type="protein sequence ID" value="GBE95627.1"/>
    <property type="molecule type" value="Genomic_DNA"/>
</dbReference>
<gene>
    <name evidence="1" type="ORF">NCWK1_5415</name>
</gene>
<proteinExistence type="predicted"/>
<protein>
    <submittedName>
        <fullName evidence="1">Uncharacterized protein</fullName>
    </submittedName>
</protein>
<reference evidence="2" key="1">
    <citation type="journal article" date="2018" name="Genome Announc.">
        <title>Draft Genome Sequence of the Nitrogen-Fixing and Hormogonia-Inducing Cyanobacterium Nostoc cycadae Strain WK-1, Isolated from the Coralloid Roots of Cycas revoluta.</title>
        <authorList>
            <person name="Kanesaki Y."/>
            <person name="Hirose M."/>
            <person name="Hirose Y."/>
            <person name="Fujisawa T."/>
            <person name="Nakamura Y."/>
            <person name="Watanabe S."/>
            <person name="Matsunaga S."/>
            <person name="Uchida H."/>
            <person name="Murakami A."/>
        </authorList>
    </citation>
    <scope>NUCLEOTIDE SEQUENCE [LARGE SCALE GENOMIC DNA]</scope>
    <source>
        <strain evidence="2">WK-1</strain>
    </source>
</reference>